<dbReference type="EMBL" id="CP036455">
    <property type="protein sequence ID" value="QBI55599.1"/>
    <property type="molecule type" value="Genomic_DNA"/>
</dbReference>
<dbReference type="KEGG" id="strr:EKD16_19180"/>
<keyword evidence="2" id="KW-1185">Reference proteome</keyword>
<sequence length="56" mass="6287">MNTNPSWFECKIDGQAYIGGPHPTRWEMTVADNGKLGWMKDTDIASETNPLPDCFV</sequence>
<accession>A0A4P6Q8N2</accession>
<reference evidence="1 2" key="1">
    <citation type="submission" date="2019-02" db="EMBL/GenBank/DDBJ databases">
        <authorList>
            <person name="Khodamoradi S."/>
            <person name="Hahnke R.L."/>
            <person name="Kaempfer P."/>
            <person name="Schumann P."/>
            <person name="Rohde M."/>
            <person name="Steinert M."/>
            <person name="Luzhetskyy A."/>
            <person name="Wink J."/>
            <person name="Ruckert C."/>
        </authorList>
    </citation>
    <scope>NUCLEOTIDE SEQUENCE [LARGE SCALE GENOMIC DNA]</scope>
    <source>
        <strain evidence="1 2">M2</strain>
    </source>
</reference>
<organism evidence="1 2">
    <name type="scientific">Streptomonospora litoralis</name>
    <dbReference type="NCBI Taxonomy" id="2498135"/>
    <lineage>
        <taxon>Bacteria</taxon>
        <taxon>Bacillati</taxon>
        <taxon>Actinomycetota</taxon>
        <taxon>Actinomycetes</taxon>
        <taxon>Streptosporangiales</taxon>
        <taxon>Nocardiopsidaceae</taxon>
        <taxon>Streptomonospora</taxon>
    </lineage>
</organism>
<evidence type="ECO:0000313" key="1">
    <source>
        <dbReference type="EMBL" id="QBI55599.1"/>
    </source>
</evidence>
<dbReference type="RefSeq" id="WP_207391349.1">
    <property type="nucleotide sequence ID" value="NZ_CP036455.1"/>
</dbReference>
<evidence type="ECO:0000313" key="2">
    <source>
        <dbReference type="Proteomes" id="UP000292235"/>
    </source>
</evidence>
<name>A0A4P6Q8N2_9ACTN</name>
<gene>
    <name evidence="1" type="ORF">EKD16_19180</name>
</gene>
<proteinExistence type="predicted"/>
<dbReference type="Proteomes" id="UP000292235">
    <property type="component" value="Chromosome"/>
</dbReference>
<protein>
    <submittedName>
        <fullName evidence="1">Uncharacterized protein</fullName>
    </submittedName>
</protein>
<dbReference type="AlphaFoldDB" id="A0A4P6Q8N2"/>